<evidence type="ECO:0000313" key="3">
    <source>
        <dbReference type="Proteomes" id="UP000475545"/>
    </source>
</evidence>
<comment type="caution">
    <text evidence="2">The sequence shown here is derived from an EMBL/GenBank/DDBJ whole genome shotgun (WGS) entry which is preliminary data.</text>
</comment>
<dbReference type="InterPro" id="IPR003111">
    <property type="entry name" value="Lon_prtase_N"/>
</dbReference>
<dbReference type="PANTHER" id="PTHR46732">
    <property type="entry name" value="ATP-DEPENDENT PROTEASE LA (LON) DOMAIN PROTEIN"/>
    <property type="match status" value="1"/>
</dbReference>
<dbReference type="SUPFAM" id="SSF88697">
    <property type="entry name" value="PUA domain-like"/>
    <property type="match status" value="1"/>
</dbReference>
<dbReference type="PANTHER" id="PTHR46732:SF8">
    <property type="entry name" value="ATP-DEPENDENT PROTEASE LA (LON) DOMAIN PROTEIN"/>
    <property type="match status" value="1"/>
</dbReference>
<dbReference type="InterPro" id="IPR015947">
    <property type="entry name" value="PUA-like_sf"/>
</dbReference>
<gene>
    <name evidence="2" type="ORF">GIY30_01055</name>
</gene>
<proteinExistence type="predicted"/>
<dbReference type="Pfam" id="PF02190">
    <property type="entry name" value="LON_substr_bdg"/>
    <property type="match status" value="1"/>
</dbReference>
<feature type="domain" description="Lon N-terminal" evidence="1">
    <location>
        <begin position="1"/>
        <end position="199"/>
    </location>
</feature>
<dbReference type="AlphaFoldDB" id="A0A6L7GJ91"/>
<dbReference type="SMART" id="SM00464">
    <property type="entry name" value="LON"/>
    <property type="match status" value="1"/>
</dbReference>
<evidence type="ECO:0000259" key="1">
    <source>
        <dbReference type="PROSITE" id="PS51787"/>
    </source>
</evidence>
<keyword evidence="3" id="KW-1185">Reference proteome</keyword>
<accession>A0A6L7GJ91</accession>
<dbReference type="InterPro" id="IPR046336">
    <property type="entry name" value="Lon_prtase_N_sf"/>
</dbReference>
<dbReference type="PROSITE" id="PS51787">
    <property type="entry name" value="LON_N"/>
    <property type="match status" value="1"/>
</dbReference>
<dbReference type="Proteomes" id="UP000475545">
    <property type="component" value="Unassembled WGS sequence"/>
</dbReference>
<protein>
    <submittedName>
        <fullName evidence="2">Peptidase S16</fullName>
    </submittedName>
</protein>
<evidence type="ECO:0000313" key="2">
    <source>
        <dbReference type="EMBL" id="MXP19954.1"/>
    </source>
</evidence>
<organism evidence="2 3">
    <name type="scientific">Gordonia mangrovi</name>
    <dbReference type="NCBI Taxonomy" id="2665643"/>
    <lineage>
        <taxon>Bacteria</taxon>
        <taxon>Bacillati</taxon>
        <taxon>Actinomycetota</taxon>
        <taxon>Actinomycetes</taxon>
        <taxon>Mycobacteriales</taxon>
        <taxon>Gordoniaceae</taxon>
        <taxon>Gordonia</taxon>
    </lineage>
</organism>
<name>A0A6L7GJ91_9ACTN</name>
<reference evidence="2 3" key="1">
    <citation type="submission" date="2019-11" db="EMBL/GenBank/DDBJ databases">
        <title>Gordonia sp. nov., a novel actinobacterium isolated from mangrove soil in Hainan.</title>
        <authorList>
            <person name="Huang X."/>
            <person name="Xie Y."/>
            <person name="Chu X."/>
            <person name="Xiao K."/>
        </authorList>
    </citation>
    <scope>NUCLEOTIDE SEQUENCE [LARGE SCALE GENOMIC DNA]</scope>
    <source>
        <strain evidence="2 3">HNM0687</strain>
    </source>
</reference>
<dbReference type="Gene3D" id="2.30.130.40">
    <property type="entry name" value="LON domain-like"/>
    <property type="match status" value="1"/>
</dbReference>
<dbReference type="EMBL" id="WMBR01000001">
    <property type="protein sequence ID" value="MXP19954.1"/>
    <property type="molecule type" value="Genomic_DNA"/>
</dbReference>
<sequence>MFPLGTALLPGEPLPLRIFEPRYRQMLTDCLGRAEKAEGSGFFGVVLIARGHEVGGGDVRHDVGTYARIDNVLRQADGQASLTCTGAGRFRVTEWLPDDPYPRAITEPLPDIAIATADHPRILDLRDRLTAFVNEVAETRPEAAPAGLPEFEVDDVVEHGLFAWTLRLPIGPADRQLLLERDTVAAQVDVLDDVVEGLTAMIRFGR</sequence>